<dbReference type="AlphaFoldDB" id="A0A3Q0SNF6"/>
<proteinExistence type="predicted"/>
<feature type="chain" id="PRO_5018524520" description="Interleukin" evidence="2">
    <location>
        <begin position="20"/>
        <end position="141"/>
    </location>
</feature>
<name>A0A3Q0SNF6_AMPCI</name>
<evidence type="ECO:0000313" key="3">
    <source>
        <dbReference type="Ensembl" id="ENSACIP00000024741.1"/>
    </source>
</evidence>
<dbReference type="Proteomes" id="UP000261340">
    <property type="component" value="Unplaced"/>
</dbReference>
<sequence length="141" mass="16521">MKLIVLCLFAVWCCSLAKASTKEREKLQEVLRELKLVRNSLQVSSSTSTFKRSENDCCCLTALKCFRDTLQDHFGMNEKYPRKLYRSLSHQLTVSALFVTSYPTCCSHTEEEASEFFSRLESLIQRVSLFKIYFINIYRKY</sequence>
<organism evidence="3 4">
    <name type="scientific">Amphilophus citrinellus</name>
    <name type="common">Midas cichlid</name>
    <name type="synonym">Cichlasoma citrinellum</name>
    <dbReference type="NCBI Taxonomy" id="61819"/>
    <lineage>
        <taxon>Eukaryota</taxon>
        <taxon>Metazoa</taxon>
        <taxon>Chordata</taxon>
        <taxon>Craniata</taxon>
        <taxon>Vertebrata</taxon>
        <taxon>Euteleostomi</taxon>
        <taxon>Actinopterygii</taxon>
        <taxon>Neopterygii</taxon>
        <taxon>Teleostei</taxon>
        <taxon>Neoteleostei</taxon>
        <taxon>Acanthomorphata</taxon>
        <taxon>Ovalentaria</taxon>
        <taxon>Cichlomorphae</taxon>
        <taxon>Cichliformes</taxon>
        <taxon>Cichlidae</taxon>
        <taxon>New World cichlids</taxon>
        <taxon>Cichlasomatinae</taxon>
        <taxon>Heroini</taxon>
        <taxon>Amphilophus</taxon>
    </lineage>
</organism>
<protein>
    <recommendedName>
        <fullName evidence="5">Interleukin</fullName>
    </recommendedName>
</protein>
<dbReference type="Ensembl" id="ENSACIT00000025388.1">
    <property type="protein sequence ID" value="ENSACIP00000024741.1"/>
    <property type="gene ID" value="ENSACIG00000019197.1"/>
</dbReference>
<dbReference type="SUPFAM" id="SSF47266">
    <property type="entry name" value="4-helical cytokines"/>
    <property type="match status" value="1"/>
</dbReference>
<evidence type="ECO:0000256" key="1">
    <source>
        <dbReference type="SAM" id="Coils"/>
    </source>
</evidence>
<dbReference type="InterPro" id="IPR009079">
    <property type="entry name" value="4_helix_cytokine-like_core"/>
</dbReference>
<accession>A0A3Q0SNF6</accession>
<reference evidence="3" key="2">
    <citation type="submission" date="2025-09" db="UniProtKB">
        <authorList>
            <consortium name="Ensembl"/>
        </authorList>
    </citation>
    <scope>IDENTIFICATION</scope>
</reference>
<evidence type="ECO:0000256" key="2">
    <source>
        <dbReference type="SAM" id="SignalP"/>
    </source>
</evidence>
<dbReference type="Gene3D" id="1.20.1250.70">
    <property type="entry name" value="Interleukin-15/Interleukin-21"/>
    <property type="match status" value="1"/>
</dbReference>
<evidence type="ECO:0000313" key="4">
    <source>
        <dbReference type="Proteomes" id="UP000261340"/>
    </source>
</evidence>
<keyword evidence="2" id="KW-0732">Signal</keyword>
<dbReference type="GeneTree" id="ENSGT00940000175879"/>
<keyword evidence="1" id="KW-0175">Coiled coil</keyword>
<feature type="coiled-coil region" evidence="1">
    <location>
        <begin position="17"/>
        <end position="44"/>
    </location>
</feature>
<keyword evidence="4" id="KW-1185">Reference proteome</keyword>
<feature type="signal peptide" evidence="2">
    <location>
        <begin position="1"/>
        <end position="19"/>
    </location>
</feature>
<evidence type="ECO:0008006" key="5">
    <source>
        <dbReference type="Google" id="ProtNLM"/>
    </source>
</evidence>
<reference evidence="3" key="1">
    <citation type="submission" date="2025-08" db="UniProtKB">
        <authorList>
            <consortium name="Ensembl"/>
        </authorList>
    </citation>
    <scope>IDENTIFICATION</scope>
</reference>